<organism evidence="7 8">
    <name type="scientific">Brachybacterium fresconis</name>
    <dbReference type="NCBI Taxonomy" id="173363"/>
    <lineage>
        <taxon>Bacteria</taxon>
        <taxon>Bacillati</taxon>
        <taxon>Actinomycetota</taxon>
        <taxon>Actinomycetes</taxon>
        <taxon>Micrococcales</taxon>
        <taxon>Dermabacteraceae</taxon>
        <taxon>Brachybacterium</taxon>
    </lineage>
</organism>
<comment type="caution">
    <text evidence="7">The sequence shown here is derived from an EMBL/GenBank/DDBJ whole genome shotgun (WGS) entry which is preliminary data.</text>
</comment>
<keyword evidence="2 4" id="KW-0560">Oxidoreductase</keyword>
<dbReference type="EC" id="1.2.4.4" evidence="4"/>
<evidence type="ECO:0000256" key="5">
    <source>
        <dbReference type="SAM" id="Coils"/>
    </source>
</evidence>
<proteinExistence type="inferred from homology"/>
<dbReference type="PANTHER" id="PTHR43380">
    <property type="entry name" value="2-OXOISOVALERATE DEHYDROGENASE SUBUNIT ALPHA, MITOCHONDRIAL"/>
    <property type="match status" value="1"/>
</dbReference>
<comment type="similarity">
    <text evidence="4">Belongs to the BCKDHA family.</text>
</comment>
<feature type="domain" description="Dehydrogenase E1 component" evidence="6">
    <location>
        <begin position="54"/>
        <end position="331"/>
    </location>
</feature>
<sequence>MLTTTSAPDQDLVDGLAQPLFVLGEDGTRHPDTTLDPFLHDADEELLTGLYLDMAVIRALDDEAVALQRQGELGLWPPLRGQEAAQIGLARALPETDFLFTSYRENGLAWCRGVGAQEMLSVWRGTTLSGWDPFAHHMATPQVIIAAQAHHAVGYAMATQAQGKDDIAVACFGDGALSQGDLNEAMVFAASFHAPVLFFCQNNQYAISEPVAVQATVPIALRPTGFGIPSLRVDGNDVLAMRAASLLAARHIRSGKGPMFVEAVTYRLGPHTTSDDPTRYRDEEELETWRHRCPLGRLERHLDQLGASIEELHAEAERRSEETTAALREAVTALPVPAPESLFDHVLSTEHPGLLRQREQFRAFTASLAPEPTETAQTGGPAS</sequence>
<dbReference type="SUPFAM" id="SSF52518">
    <property type="entry name" value="Thiamin diphosphate-binding fold (THDP-binding)"/>
    <property type="match status" value="1"/>
</dbReference>
<dbReference type="InterPro" id="IPR001017">
    <property type="entry name" value="DH_E1"/>
</dbReference>
<dbReference type="Pfam" id="PF00676">
    <property type="entry name" value="E1_dh"/>
    <property type="match status" value="1"/>
</dbReference>
<dbReference type="PANTHER" id="PTHR43380:SF1">
    <property type="entry name" value="2-OXOISOVALERATE DEHYDROGENASE SUBUNIT ALPHA, MITOCHONDRIAL"/>
    <property type="match status" value="1"/>
</dbReference>
<dbReference type="RefSeq" id="WP_209892029.1">
    <property type="nucleotide sequence ID" value="NZ_BAAAJV010000006.1"/>
</dbReference>
<dbReference type="InterPro" id="IPR029061">
    <property type="entry name" value="THDP-binding"/>
</dbReference>
<evidence type="ECO:0000256" key="3">
    <source>
        <dbReference type="ARBA" id="ARBA00023052"/>
    </source>
</evidence>
<comment type="cofactor">
    <cofactor evidence="1 4">
        <name>thiamine diphosphate</name>
        <dbReference type="ChEBI" id="CHEBI:58937"/>
    </cofactor>
</comment>
<keyword evidence="7" id="KW-0670">Pyruvate</keyword>
<keyword evidence="8" id="KW-1185">Reference proteome</keyword>
<keyword evidence="3 4" id="KW-0786">Thiamine pyrophosphate</keyword>
<dbReference type="GO" id="GO:0004739">
    <property type="term" value="F:pyruvate dehydrogenase (acetyl-transferring) activity"/>
    <property type="evidence" value="ECO:0007669"/>
    <property type="project" value="UniProtKB-EC"/>
</dbReference>
<evidence type="ECO:0000259" key="6">
    <source>
        <dbReference type="Pfam" id="PF00676"/>
    </source>
</evidence>
<comment type="catalytic activity">
    <reaction evidence="4">
        <text>N(6)-[(R)-lipoyl]-L-lysyl-[protein] + 3-methyl-2-oxobutanoate + H(+) = N(6)-[(R)-S(8)-2-methylpropanoyldihydrolipoyl]-L-lysyl-[protein] + CO2</text>
        <dbReference type="Rhea" id="RHEA:13457"/>
        <dbReference type="Rhea" id="RHEA-COMP:10474"/>
        <dbReference type="Rhea" id="RHEA-COMP:10497"/>
        <dbReference type="ChEBI" id="CHEBI:11851"/>
        <dbReference type="ChEBI" id="CHEBI:15378"/>
        <dbReference type="ChEBI" id="CHEBI:16526"/>
        <dbReference type="ChEBI" id="CHEBI:83099"/>
        <dbReference type="ChEBI" id="CHEBI:83142"/>
        <dbReference type="EC" id="1.2.4.4"/>
    </reaction>
</comment>
<evidence type="ECO:0000256" key="2">
    <source>
        <dbReference type="ARBA" id="ARBA00023002"/>
    </source>
</evidence>
<feature type="coiled-coil region" evidence="5">
    <location>
        <begin position="295"/>
        <end position="322"/>
    </location>
</feature>
<evidence type="ECO:0000256" key="1">
    <source>
        <dbReference type="ARBA" id="ARBA00001964"/>
    </source>
</evidence>
<dbReference type="EMBL" id="JAGIOC010000001">
    <property type="protein sequence ID" value="MBP2409669.1"/>
    <property type="molecule type" value="Genomic_DNA"/>
</dbReference>
<name>A0ABS4YLP7_9MICO</name>
<comment type="function">
    <text evidence="4">The branched-chain alpha-keto dehydrogenase complex catalyzes the overall conversion of alpha-keto acids to acyl-CoA and CO(2). It contains multiple copies of three enzymatic components: branched-chain alpha-keto acid decarboxylase (E1), lipoamide acyltransferase (E2) and lipoamide dehydrogenase (E3).</text>
</comment>
<dbReference type="Proteomes" id="UP000698222">
    <property type="component" value="Unassembled WGS sequence"/>
</dbReference>
<accession>A0ABS4YLP7</accession>
<dbReference type="CDD" id="cd02000">
    <property type="entry name" value="TPP_E1_PDC_ADC_BCADC"/>
    <property type="match status" value="1"/>
</dbReference>
<evidence type="ECO:0000313" key="8">
    <source>
        <dbReference type="Proteomes" id="UP000698222"/>
    </source>
</evidence>
<dbReference type="Gene3D" id="3.40.50.970">
    <property type="match status" value="1"/>
</dbReference>
<protein>
    <recommendedName>
        <fullName evidence="4">2-oxoisovalerate dehydrogenase subunit alpha</fullName>
        <ecNumber evidence="4">1.2.4.4</ecNumber>
    </recommendedName>
    <alternativeName>
        <fullName evidence="4">Branched-chain alpha-keto acid dehydrogenase E1 component alpha chain</fullName>
    </alternativeName>
</protein>
<keyword evidence="5" id="KW-0175">Coiled coil</keyword>
<evidence type="ECO:0000313" key="7">
    <source>
        <dbReference type="EMBL" id="MBP2409669.1"/>
    </source>
</evidence>
<reference evidence="7 8" key="1">
    <citation type="submission" date="2021-03" db="EMBL/GenBank/DDBJ databases">
        <title>Sequencing the genomes of 1000 actinobacteria strains.</title>
        <authorList>
            <person name="Klenk H.-P."/>
        </authorList>
    </citation>
    <scope>NUCLEOTIDE SEQUENCE [LARGE SCALE GENOMIC DNA]</scope>
    <source>
        <strain evidence="7 8">DSM 14564</strain>
    </source>
</reference>
<evidence type="ECO:0000256" key="4">
    <source>
        <dbReference type="RuleBase" id="RU365014"/>
    </source>
</evidence>
<gene>
    <name evidence="7" type="ORF">JOF44_002572</name>
</gene>
<dbReference type="InterPro" id="IPR050771">
    <property type="entry name" value="Alpha-ketoacid_DH_E1_comp"/>
</dbReference>